<keyword evidence="7" id="KW-0833">Ubl conjugation pathway</keyword>
<proteinExistence type="inferred from homology"/>
<evidence type="ECO:0000256" key="2">
    <source>
        <dbReference type="ARBA" id="ARBA00017647"/>
    </source>
</evidence>
<dbReference type="PANTHER" id="PTHR10953">
    <property type="entry name" value="UBIQUITIN-ACTIVATING ENZYME E1"/>
    <property type="match status" value="1"/>
</dbReference>
<dbReference type="InterPro" id="IPR042523">
    <property type="entry name" value="Atg7_N_2"/>
</dbReference>
<keyword evidence="12" id="KW-1185">Reference proteome</keyword>
<dbReference type="GO" id="GO:0019779">
    <property type="term" value="F:Atg8 activating enzyme activity"/>
    <property type="evidence" value="ECO:0007669"/>
    <property type="project" value="TreeGrafter"/>
</dbReference>
<dbReference type="Pfam" id="PF00899">
    <property type="entry name" value="ThiF"/>
    <property type="match status" value="1"/>
</dbReference>
<evidence type="ECO:0000259" key="9">
    <source>
        <dbReference type="Pfam" id="PF00899"/>
    </source>
</evidence>
<feature type="region of interest" description="Disordered" evidence="8">
    <location>
        <begin position="649"/>
        <end position="671"/>
    </location>
</feature>
<dbReference type="GO" id="GO:0032446">
    <property type="term" value="P:protein modification by small protein conjugation"/>
    <property type="evidence" value="ECO:0007669"/>
    <property type="project" value="TreeGrafter"/>
</dbReference>
<feature type="active site" description="Glycyl thioester intermediate" evidence="6">
    <location>
        <position position="619"/>
    </location>
</feature>
<accession>A0A9W8A0L3</accession>
<dbReference type="EMBL" id="JANBPU010000013">
    <property type="protein sequence ID" value="KAJ1920480.1"/>
    <property type="molecule type" value="Genomic_DNA"/>
</dbReference>
<dbReference type="GO" id="GO:0015031">
    <property type="term" value="P:protein transport"/>
    <property type="evidence" value="ECO:0007669"/>
    <property type="project" value="UniProtKB-UniRule"/>
</dbReference>
<dbReference type="GO" id="GO:0000407">
    <property type="term" value="C:phagophore assembly site"/>
    <property type="evidence" value="ECO:0007669"/>
    <property type="project" value="UniProtKB-SubCell"/>
</dbReference>
<dbReference type="GO" id="GO:0000045">
    <property type="term" value="P:autophagosome assembly"/>
    <property type="evidence" value="ECO:0007669"/>
    <property type="project" value="TreeGrafter"/>
</dbReference>
<dbReference type="PANTHER" id="PTHR10953:SF3">
    <property type="entry name" value="UBIQUITIN-LIKE MODIFIER-ACTIVATING ENZYME ATG7"/>
    <property type="match status" value="1"/>
</dbReference>
<keyword evidence="11" id="KW-0378">Hydrolase</keyword>
<dbReference type="GO" id="GO:0034727">
    <property type="term" value="P:piecemeal microautophagy of the nucleus"/>
    <property type="evidence" value="ECO:0007669"/>
    <property type="project" value="TreeGrafter"/>
</dbReference>
<dbReference type="InterPro" id="IPR045886">
    <property type="entry name" value="ThiF/MoeB/HesA"/>
</dbReference>
<feature type="domain" description="THIF-type NAD/FAD binding fold" evidence="9">
    <location>
        <begin position="405"/>
        <end position="644"/>
    </location>
</feature>
<dbReference type="Proteomes" id="UP001150538">
    <property type="component" value="Unassembled WGS sequence"/>
</dbReference>
<keyword evidence="5 7" id="KW-0072">Autophagy</keyword>
<dbReference type="Gene3D" id="3.40.140.100">
    <property type="entry name" value="Ubiquitin-like modifier-activating enzyme ATG7 C-terminal domain"/>
    <property type="match status" value="1"/>
</dbReference>
<organism evidence="11 12">
    <name type="scientific">Mycoemilia scoparia</name>
    <dbReference type="NCBI Taxonomy" id="417184"/>
    <lineage>
        <taxon>Eukaryota</taxon>
        <taxon>Fungi</taxon>
        <taxon>Fungi incertae sedis</taxon>
        <taxon>Zoopagomycota</taxon>
        <taxon>Kickxellomycotina</taxon>
        <taxon>Kickxellomycetes</taxon>
        <taxon>Kickxellales</taxon>
        <taxon>Kickxellaceae</taxon>
        <taxon>Mycoemilia</taxon>
    </lineage>
</organism>
<dbReference type="SUPFAM" id="SSF69572">
    <property type="entry name" value="Activating enzymes of the ubiquitin-like proteins"/>
    <property type="match status" value="1"/>
</dbReference>
<protein>
    <recommendedName>
        <fullName evidence="2 7">Ubiquitin-like modifier-activating enzyme ATG7</fullName>
    </recommendedName>
    <alternativeName>
        <fullName evidence="7">Autophagy-related protein 7</fullName>
    </alternativeName>
</protein>
<comment type="similarity">
    <text evidence="1 7">Belongs to the ATG7 family.</text>
</comment>
<gene>
    <name evidence="11" type="primary">ATG7</name>
    <name evidence="11" type="ORF">H4219_001317</name>
</gene>
<dbReference type="Gene3D" id="3.40.50.720">
    <property type="entry name" value="NAD(P)-binding Rossmann-like Domain"/>
    <property type="match status" value="1"/>
</dbReference>
<sequence length="773" mass="85660">MTTTTNSPLQSQDIVSFQPFTSRVSSEFWTTLRNYKLQKAMLSTKQLPIYGQFSCNRPRARYIKQEGEEEESNKESHSSNSHGIIQKSWLTIDAPSSLGFEAFGSDEKIEDADNTTSQSLKSDWVCVPGHIINTNTIEEFKQLNRRQILTDEGLNIKNAIWSGEATRNPSLLFQFVLISFGDLKKYKFYYQVGIPALISNPPDTYASSIKPLYQNYTAWQVKEIVQKSCNYINASEPFKAAVFAATFSEDGGFKPAPLTSWEEVCRNTANANEQHSGNVPTIVFIDPGSSATEPGWPLRNILAWVRHQPCSPSKIRVISFRDWNNTLTGRNTADQTAQYQSLVMDINIVRPGKNNNLEPDDIQVVGWDRTGSNKHGIKVTDISSIMDPQRIAETSLDLNLKLMRWRVAPDIRLGEIASTKCLLLGAGTLGCYVSRNLLGWGICHITFVDSGNVSFSNPPRQPLFEFEDCLDGGKPKAQCAAEKLKRIFPGVISEGHALSIPMPGHVVAKSEIAKVREATEKLEMLVSQHDAIFLLTDSRESRWLPTLLGTKHKKKVLCAALGFDSFVAMRHGIIGQEVVLNSTVTGNAPNTKIRLGCYFCNDVVAPQDSLSDRTLDQQCTVTRPGVAPIAAASAVELLVSWIQRSAAHKEGQDSINDNGSDDDDDAGSLGKPPHQIRGFLSGFHQQLITGQAYDKCTACSSVILQSYEQAGFEFLLNAFNNTFIPGPDHTKPPPGYNYLETLTGLAKLQQDADQWLDQMSWDQESGDDGVDDF</sequence>
<evidence type="ECO:0000256" key="1">
    <source>
        <dbReference type="ARBA" id="ARBA00010931"/>
    </source>
</evidence>
<evidence type="ECO:0000313" key="12">
    <source>
        <dbReference type="Proteomes" id="UP001150538"/>
    </source>
</evidence>
<comment type="function">
    <text evidence="7">E1-like activating enzyme involved in the 2 ubiquitin-like systems required for cytoplasm to vacuole transport (Cvt) and autophagy. Activates ATG12 for its conjugation with ATG5 and ATG8 for its conjugation with phosphatidylethanolamine. Both systems are needed for the ATG8 association to Cvt vesicles and autophagosomes membranes. Autophagy is essential for maintenance of amino acid levels and protein synthesis under nitrogen starvation. Required for selective autophagic degradation of the nucleus (nucleophagy) as well as for mitophagy which contributes to regulate mitochondrial quantity and quality by eliminating the mitochondria to a basal level to fulfill cellular energy requirements and preventing excess ROS production.</text>
</comment>
<dbReference type="InterPro" id="IPR042522">
    <property type="entry name" value="Atg7_N_1"/>
</dbReference>
<dbReference type="GO" id="GO:0000422">
    <property type="term" value="P:autophagy of mitochondrion"/>
    <property type="evidence" value="ECO:0007669"/>
    <property type="project" value="TreeGrafter"/>
</dbReference>
<evidence type="ECO:0000256" key="5">
    <source>
        <dbReference type="ARBA" id="ARBA00023006"/>
    </source>
</evidence>
<keyword evidence="7" id="KW-0963">Cytoplasm</keyword>
<name>A0A9W8A0L3_9FUNG</name>
<dbReference type="InterPro" id="IPR035985">
    <property type="entry name" value="Ubiquitin-activating_enz"/>
</dbReference>
<evidence type="ECO:0000256" key="4">
    <source>
        <dbReference type="ARBA" id="ARBA00022927"/>
    </source>
</evidence>
<dbReference type="GO" id="GO:0016787">
    <property type="term" value="F:hydrolase activity"/>
    <property type="evidence" value="ECO:0007669"/>
    <property type="project" value="UniProtKB-KW"/>
</dbReference>
<evidence type="ECO:0000256" key="8">
    <source>
        <dbReference type="SAM" id="MobiDB-lite"/>
    </source>
</evidence>
<dbReference type="FunFam" id="3.40.50.720:FF:000243">
    <property type="entry name" value="Ubiquitin-like modifier-activating enzyme ATG7"/>
    <property type="match status" value="1"/>
</dbReference>
<comment type="caution">
    <text evidence="11">The sequence shown here is derived from an EMBL/GenBank/DDBJ whole genome shotgun (WGS) entry which is preliminary data.</text>
</comment>
<evidence type="ECO:0000256" key="6">
    <source>
        <dbReference type="PIRSR" id="PIRSR606285-1"/>
    </source>
</evidence>
<dbReference type="InterPro" id="IPR032197">
    <property type="entry name" value="Atg7_N"/>
</dbReference>
<evidence type="ECO:0000256" key="3">
    <source>
        <dbReference type="ARBA" id="ARBA00022448"/>
    </source>
</evidence>
<dbReference type="GO" id="GO:0019778">
    <property type="term" value="F:Atg12 activating enzyme activity"/>
    <property type="evidence" value="ECO:0007669"/>
    <property type="project" value="TreeGrafter"/>
</dbReference>
<keyword evidence="4 7" id="KW-0653">Protein transport</keyword>
<dbReference type="AlphaFoldDB" id="A0A9W8A0L3"/>
<evidence type="ECO:0000313" key="11">
    <source>
        <dbReference type="EMBL" id="KAJ1920480.1"/>
    </source>
</evidence>
<dbReference type="Gene3D" id="3.40.140.70">
    <property type="entry name" value="Ubiquitin-like modifier-activating enzyme ATG7 N-terminal domain"/>
    <property type="match status" value="1"/>
</dbReference>
<dbReference type="Pfam" id="PF16420">
    <property type="entry name" value="ATG7_N"/>
    <property type="match status" value="1"/>
</dbReference>
<feature type="domain" description="Ubiquitin-like modifier-activating enzyme Atg7 N-terminal" evidence="10">
    <location>
        <begin position="16"/>
        <end position="386"/>
    </location>
</feature>
<dbReference type="GO" id="GO:0006995">
    <property type="term" value="P:cellular response to nitrogen starvation"/>
    <property type="evidence" value="ECO:0007669"/>
    <property type="project" value="TreeGrafter"/>
</dbReference>
<comment type="subcellular location">
    <subcellularLocation>
        <location evidence="7">Cytoplasm</location>
    </subcellularLocation>
    <subcellularLocation>
        <location evidence="7">Preautophagosomal structure</location>
    </subcellularLocation>
</comment>
<keyword evidence="3 7" id="KW-0813">Transport</keyword>
<comment type="subunit">
    <text evidence="7">Homodimer.</text>
</comment>
<dbReference type="InterPro" id="IPR000594">
    <property type="entry name" value="ThiF_NAD_FAD-bd"/>
</dbReference>
<evidence type="ECO:0000259" key="10">
    <source>
        <dbReference type="Pfam" id="PF16420"/>
    </source>
</evidence>
<reference evidence="11" key="1">
    <citation type="submission" date="2022-07" db="EMBL/GenBank/DDBJ databases">
        <title>Phylogenomic reconstructions and comparative analyses of Kickxellomycotina fungi.</title>
        <authorList>
            <person name="Reynolds N.K."/>
            <person name="Stajich J.E."/>
            <person name="Barry K."/>
            <person name="Grigoriev I.V."/>
            <person name="Crous P."/>
            <person name="Smith M.E."/>
        </authorList>
    </citation>
    <scope>NUCLEOTIDE SEQUENCE</scope>
    <source>
        <strain evidence="11">NBRC 100468</strain>
    </source>
</reference>
<dbReference type="NCBIfam" id="TIGR01381">
    <property type="entry name" value="E1_like_apg7"/>
    <property type="match status" value="1"/>
</dbReference>
<dbReference type="OrthoDB" id="338614at2759"/>
<dbReference type="InterPro" id="IPR006285">
    <property type="entry name" value="Atg7"/>
</dbReference>
<evidence type="ECO:0000256" key="7">
    <source>
        <dbReference type="RuleBase" id="RU366022"/>
    </source>
</evidence>